<evidence type="ECO:0000259" key="1">
    <source>
        <dbReference type="Pfam" id="PF03796"/>
    </source>
</evidence>
<sequence>MAVWRGACRPDSLISMRSPAGFSQEPWLPLRLVRALEKSVLALDFMRSCSLRHRMASVIFSLEMSKSEIVMRLLAAEARVKLADMRSGRMNDDDWIRVGGTMSQISDARIRPVARRRNSWPRLTAI</sequence>
<dbReference type="PANTHER" id="PTHR30153:SF2">
    <property type="entry name" value="REPLICATIVE DNA HELICASE"/>
    <property type="match status" value="1"/>
</dbReference>
<keyword evidence="2" id="KW-0347">Helicase</keyword>
<dbReference type="GO" id="GO:0005524">
    <property type="term" value="F:ATP binding"/>
    <property type="evidence" value="ECO:0007669"/>
    <property type="project" value="InterPro"/>
</dbReference>
<dbReference type="PANTHER" id="PTHR30153">
    <property type="entry name" value="REPLICATIVE DNA HELICASE DNAB"/>
    <property type="match status" value="1"/>
</dbReference>
<organism evidence="2 3">
    <name type="scientific">Mycobacterium parascrofulaceum ATCC BAA-614</name>
    <dbReference type="NCBI Taxonomy" id="525368"/>
    <lineage>
        <taxon>Bacteria</taxon>
        <taxon>Bacillati</taxon>
        <taxon>Actinomycetota</taxon>
        <taxon>Actinomycetes</taxon>
        <taxon>Mycobacteriales</taxon>
        <taxon>Mycobacteriaceae</taxon>
        <taxon>Mycobacterium</taxon>
        <taxon>Mycobacterium simiae complex</taxon>
    </lineage>
</organism>
<evidence type="ECO:0000313" key="3">
    <source>
        <dbReference type="Proteomes" id="UP000003653"/>
    </source>
</evidence>
<reference evidence="2 3" key="1">
    <citation type="submission" date="2010-04" db="EMBL/GenBank/DDBJ databases">
        <authorList>
            <person name="Muzny D."/>
            <person name="Qin X."/>
            <person name="Deng J."/>
            <person name="Jiang H."/>
            <person name="Liu Y."/>
            <person name="Qu J."/>
            <person name="Song X.-Z."/>
            <person name="Zhang L."/>
            <person name="Thornton R."/>
            <person name="Coyle M."/>
            <person name="Francisco L."/>
            <person name="Jackson L."/>
            <person name="Javaid M."/>
            <person name="Korchina V."/>
            <person name="Kovar C."/>
            <person name="Mata R."/>
            <person name="Mathew T."/>
            <person name="Ngo R."/>
            <person name="Nguyen L."/>
            <person name="Nguyen N."/>
            <person name="Okwuonu G."/>
            <person name="Ongeri F."/>
            <person name="Pham C."/>
            <person name="Simmons D."/>
            <person name="Wilczek-Boney K."/>
            <person name="Hale W."/>
            <person name="Jakkamsetti A."/>
            <person name="Pham P."/>
            <person name="Ruth R."/>
            <person name="San Lucas F."/>
            <person name="Warren J."/>
            <person name="Zhang J."/>
            <person name="Zhao Z."/>
            <person name="Zhou C."/>
            <person name="Zhu D."/>
            <person name="Lee S."/>
            <person name="Bess C."/>
            <person name="Blankenburg K."/>
            <person name="Forbes L."/>
            <person name="Fu Q."/>
            <person name="Gubbala S."/>
            <person name="Hirani K."/>
            <person name="Jayaseelan J.C."/>
            <person name="Lara F."/>
            <person name="Munidasa M."/>
            <person name="Palculict T."/>
            <person name="Patil S."/>
            <person name="Pu L.-L."/>
            <person name="Saada N."/>
            <person name="Tang L."/>
            <person name="Weissenberger G."/>
            <person name="Zhu Y."/>
            <person name="Hemphill L."/>
            <person name="Shang Y."/>
            <person name="Youmans B."/>
            <person name="Ayvaz T."/>
            <person name="Ross M."/>
            <person name="Santibanez J."/>
            <person name="Aqrawi P."/>
            <person name="Gross S."/>
            <person name="Joshi V."/>
            <person name="Fowler G."/>
            <person name="Nazareth L."/>
            <person name="Reid J."/>
            <person name="Worley K."/>
            <person name="Petrosino J."/>
            <person name="Highlander S."/>
            <person name="Gibbs R."/>
        </authorList>
    </citation>
    <scope>NUCLEOTIDE SEQUENCE [LARGE SCALE GENOMIC DNA]</scope>
    <source>
        <strain evidence="2 3">ATCC BAA-614</strain>
    </source>
</reference>
<gene>
    <name evidence="2" type="primary">dnaB2</name>
    <name evidence="2" type="ORF">HMPREF0591_4490</name>
</gene>
<dbReference type="AlphaFoldDB" id="D5PE96"/>
<dbReference type="InterPro" id="IPR027417">
    <property type="entry name" value="P-loop_NTPase"/>
</dbReference>
<evidence type="ECO:0000313" key="2">
    <source>
        <dbReference type="EMBL" id="EFG75622.1"/>
    </source>
</evidence>
<dbReference type="Gene3D" id="3.40.50.300">
    <property type="entry name" value="P-loop containing nucleotide triphosphate hydrolases"/>
    <property type="match status" value="1"/>
</dbReference>
<proteinExistence type="predicted"/>
<dbReference type="Pfam" id="PF03796">
    <property type="entry name" value="DnaB_C"/>
    <property type="match status" value="1"/>
</dbReference>
<dbReference type="Proteomes" id="UP000003653">
    <property type="component" value="Unassembled WGS sequence"/>
</dbReference>
<dbReference type="EMBL" id="ADNV01000325">
    <property type="protein sequence ID" value="EFG75622.1"/>
    <property type="molecule type" value="Genomic_DNA"/>
</dbReference>
<feature type="domain" description="SF4 helicase" evidence="1">
    <location>
        <begin position="37"/>
        <end position="110"/>
    </location>
</feature>
<protein>
    <submittedName>
        <fullName evidence="2">DnaB-like helicase C-terminal domain protein</fullName>
        <ecNumber evidence="2">3.6.1.-</ecNumber>
    </submittedName>
</protein>
<keyword evidence="2" id="KW-0547">Nucleotide-binding</keyword>
<dbReference type="eggNOG" id="COG0305">
    <property type="taxonomic scope" value="Bacteria"/>
</dbReference>
<dbReference type="EC" id="3.6.1.-" evidence="2"/>
<dbReference type="GO" id="GO:0006260">
    <property type="term" value="P:DNA replication"/>
    <property type="evidence" value="ECO:0007669"/>
    <property type="project" value="InterPro"/>
</dbReference>
<accession>D5PE96</accession>
<keyword evidence="3" id="KW-1185">Reference proteome</keyword>
<dbReference type="GO" id="GO:0003678">
    <property type="term" value="F:DNA helicase activity"/>
    <property type="evidence" value="ECO:0007669"/>
    <property type="project" value="InterPro"/>
</dbReference>
<comment type="caution">
    <text evidence="2">The sequence shown here is derived from an EMBL/GenBank/DDBJ whole genome shotgun (WGS) entry which is preliminary data.</text>
</comment>
<dbReference type="HOGENOM" id="CLU_1979082_0_0_11"/>
<keyword evidence="2" id="KW-0378">Hydrolase</keyword>
<name>D5PE96_9MYCO</name>
<dbReference type="InterPro" id="IPR007694">
    <property type="entry name" value="DNA_helicase_DnaB-like_C"/>
</dbReference>
<dbReference type="GO" id="GO:0005829">
    <property type="term" value="C:cytosol"/>
    <property type="evidence" value="ECO:0007669"/>
    <property type="project" value="TreeGrafter"/>
</dbReference>
<keyword evidence="2" id="KW-0067">ATP-binding</keyword>
<dbReference type="GO" id="GO:0016787">
    <property type="term" value="F:hydrolase activity"/>
    <property type="evidence" value="ECO:0007669"/>
    <property type="project" value="UniProtKB-KW"/>
</dbReference>